<dbReference type="InterPro" id="IPR036291">
    <property type="entry name" value="NAD(P)-bd_dom_sf"/>
</dbReference>
<organism evidence="3 4">
    <name type="scientific">Micromonospora lutea</name>
    <dbReference type="NCBI Taxonomy" id="419825"/>
    <lineage>
        <taxon>Bacteria</taxon>
        <taxon>Bacillati</taxon>
        <taxon>Actinomycetota</taxon>
        <taxon>Actinomycetes</taxon>
        <taxon>Micromonosporales</taxon>
        <taxon>Micromonosporaceae</taxon>
        <taxon>Micromonospora</taxon>
    </lineage>
</organism>
<comment type="caution">
    <text evidence="3">The sequence shown here is derived from an EMBL/GenBank/DDBJ whole genome shotgun (WGS) entry which is preliminary data.</text>
</comment>
<reference evidence="3 4" key="1">
    <citation type="submission" date="2021-01" db="EMBL/GenBank/DDBJ databases">
        <title>Whole genome shotgun sequence of Verrucosispora lutea NBRC 106530.</title>
        <authorList>
            <person name="Komaki H."/>
            <person name="Tamura T."/>
        </authorList>
    </citation>
    <scope>NUCLEOTIDE SEQUENCE [LARGE SCALE GENOMIC DNA]</scope>
    <source>
        <strain evidence="3 4">NBRC 106530</strain>
    </source>
</reference>
<dbReference type="SUPFAM" id="SSF51735">
    <property type="entry name" value="NAD(P)-binding Rossmann-fold domains"/>
    <property type="match status" value="1"/>
</dbReference>
<name>A0ABQ4IPE1_9ACTN</name>
<dbReference type="NCBIfam" id="NF009466">
    <property type="entry name" value="PRK12826.1-2"/>
    <property type="match status" value="1"/>
</dbReference>
<dbReference type="InterPro" id="IPR057326">
    <property type="entry name" value="KR_dom"/>
</dbReference>
<evidence type="ECO:0000313" key="3">
    <source>
        <dbReference type="EMBL" id="GIJ19747.1"/>
    </source>
</evidence>
<dbReference type="PANTHER" id="PTHR42879:SF2">
    <property type="entry name" value="3-OXOACYL-[ACYL-CARRIER-PROTEIN] REDUCTASE FABG"/>
    <property type="match status" value="1"/>
</dbReference>
<sequence>MAIVTGGSRGIGRSVVLELARQGYDVGFCFASRSEAAQNVEDEVRALGREVYSRRADVSDRAQVDTFLDGARDALGPVTCLVASAAVVRDTPLLTMRDEDWQRVMRVDLDGVYHVCRGVVEEMVGRRRGVVVTVSSVSGIRGNPGQSNYSAAKAGIVGFTLALAQEVGRFGIRANVVAPGFVETEQVVELPEALRTEAKRRAALRRFGRPEEVAEAVSFLASPRASYITGQVLTVDGGLW</sequence>
<dbReference type="PRINTS" id="PR00080">
    <property type="entry name" value="SDRFAMILY"/>
</dbReference>
<dbReference type="PRINTS" id="PR00081">
    <property type="entry name" value="GDHRDH"/>
</dbReference>
<dbReference type="SMART" id="SM00822">
    <property type="entry name" value="PKS_KR"/>
    <property type="match status" value="1"/>
</dbReference>
<dbReference type="InterPro" id="IPR002347">
    <property type="entry name" value="SDR_fam"/>
</dbReference>
<feature type="domain" description="Ketoreductase" evidence="2">
    <location>
        <begin position="2"/>
        <end position="184"/>
    </location>
</feature>
<accession>A0ABQ4IPE1</accession>
<dbReference type="InterPro" id="IPR020904">
    <property type="entry name" value="Sc_DH/Rdtase_CS"/>
</dbReference>
<gene>
    <name evidence="3" type="primary">fabG_1</name>
    <name evidence="3" type="ORF">Vlu01_03710</name>
</gene>
<dbReference type="InterPro" id="IPR050259">
    <property type="entry name" value="SDR"/>
</dbReference>
<proteinExistence type="inferred from homology"/>
<dbReference type="EMBL" id="BOPB01000002">
    <property type="protein sequence ID" value="GIJ19747.1"/>
    <property type="molecule type" value="Genomic_DNA"/>
</dbReference>
<protein>
    <submittedName>
        <fullName evidence="3">3-oxoacyl-[acyl-carrier-protein] reductase</fullName>
    </submittedName>
</protein>
<comment type="similarity">
    <text evidence="1">Belongs to the short-chain dehydrogenases/reductases (SDR) family.</text>
</comment>
<keyword evidence="4" id="KW-1185">Reference proteome</keyword>
<dbReference type="Pfam" id="PF13561">
    <property type="entry name" value="adh_short_C2"/>
    <property type="match status" value="1"/>
</dbReference>
<dbReference type="PANTHER" id="PTHR42879">
    <property type="entry name" value="3-OXOACYL-(ACYL-CARRIER-PROTEIN) REDUCTASE"/>
    <property type="match status" value="1"/>
</dbReference>
<dbReference type="Proteomes" id="UP000643165">
    <property type="component" value="Unassembled WGS sequence"/>
</dbReference>
<evidence type="ECO:0000259" key="2">
    <source>
        <dbReference type="SMART" id="SM00822"/>
    </source>
</evidence>
<evidence type="ECO:0000256" key="1">
    <source>
        <dbReference type="ARBA" id="ARBA00006484"/>
    </source>
</evidence>
<evidence type="ECO:0000313" key="4">
    <source>
        <dbReference type="Proteomes" id="UP000643165"/>
    </source>
</evidence>
<dbReference type="Gene3D" id="3.40.50.720">
    <property type="entry name" value="NAD(P)-binding Rossmann-like Domain"/>
    <property type="match status" value="1"/>
</dbReference>
<dbReference type="PROSITE" id="PS00061">
    <property type="entry name" value="ADH_SHORT"/>
    <property type="match status" value="1"/>
</dbReference>